<feature type="region of interest" description="Disordered" evidence="10">
    <location>
        <begin position="235"/>
        <end position="274"/>
    </location>
</feature>
<comment type="caution">
    <text evidence="14">The sequence shown here is derived from an EMBL/GenBank/DDBJ whole genome shotgun (WGS) entry which is preliminary data.</text>
</comment>
<evidence type="ECO:0000313" key="14">
    <source>
        <dbReference type="EMBL" id="KAK0413534.1"/>
    </source>
</evidence>
<evidence type="ECO:0000256" key="8">
    <source>
        <dbReference type="PIRSR" id="PIRSR601465-50"/>
    </source>
</evidence>
<accession>A0AA39HYB9</accession>
<evidence type="ECO:0000256" key="3">
    <source>
        <dbReference type="ARBA" id="ARBA00022435"/>
    </source>
</evidence>
<comment type="pathway">
    <text evidence="9">Carbohydrate metabolism; glyoxylate cycle; (S)-malate from isocitrate: step 2/2.</text>
</comment>
<dbReference type="SUPFAM" id="SSF51621">
    <property type="entry name" value="Phosphoenolpyruvate/pyruvate domain"/>
    <property type="match status" value="1"/>
</dbReference>
<dbReference type="PROSITE" id="PS00510">
    <property type="entry name" value="MALATE_SYNTHASE"/>
    <property type="match status" value="1"/>
</dbReference>
<dbReference type="Proteomes" id="UP001175271">
    <property type="component" value="Unassembled WGS sequence"/>
</dbReference>
<dbReference type="InterPro" id="IPR015813">
    <property type="entry name" value="Pyrv/PenolPyrv_kinase-like_dom"/>
</dbReference>
<evidence type="ECO:0000256" key="1">
    <source>
        <dbReference type="ARBA" id="ARBA00004793"/>
    </source>
</evidence>
<dbReference type="PANTHER" id="PTHR42902:SF1">
    <property type="entry name" value="MALATE SYNTHASE 1-RELATED"/>
    <property type="match status" value="1"/>
</dbReference>
<gene>
    <name evidence="14" type="ORF">QR680_006857</name>
</gene>
<dbReference type="InterPro" id="IPR046363">
    <property type="entry name" value="MS_N_TIM-barrel_dom"/>
</dbReference>
<evidence type="ECO:0000313" key="15">
    <source>
        <dbReference type="Proteomes" id="UP001175271"/>
    </source>
</evidence>
<feature type="active site" description="Proton acceptor" evidence="8">
    <location>
        <position position="413"/>
    </location>
</feature>
<dbReference type="InterPro" id="IPR048355">
    <property type="entry name" value="MS_C"/>
</dbReference>
<feature type="domain" description="Malate synthase C-terminal" evidence="13">
    <location>
        <begin position="659"/>
        <end position="775"/>
    </location>
</feature>
<dbReference type="CDD" id="cd00727">
    <property type="entry name" value="malate_synt_A"/>
    <property type="match status" value="1"/>
</dbReference>
<evidence type="ECO:0000256" key="5">
    <source>
        <dbReference type="ARBA" id="ARBA00022679"/>
    </source>
</evidence>
<dbReference type="SUPFAM" id="SSF51645">
    <property type="entry name" value="Malate synthase G"/>
    <property type="match status" value="1"/>
</dbReference>
<dbReference type="InterPro" id="IPR006254">
    <property type="entry name" value="Isocitrate_lyase"/>
</dbReference>
<dbReference type="GO" id="GO:0006097">
    <property type="term" value="P:glyoxylate cycle"/>
    <property type="evidence" value="ECO:0007669"/>
    <property type="project" value="UniProtKB-KW"/>
</dbReference>
<dbReference type="Gene3D" id="1.20.1220.12">
    <property type="entry name" value="Malate synthase, domain III"/>
    <property type="match status" value="1"/>
</dbReference>
<dbReference type="PANTHER" id="PTHR42902">
    <property type="entry name" value="MALATE SYNTHASE"/>
    <property type="match status" value="1"/>
</dbReference>
<dbReference type="InterPro" id="IPR048356">
    <property type="entry name" value="MS_N"/>
</dbReference>
<keyword evidence="3 9" id="KW-0329">Glyoxylate bypass</keyword>
<keyword evidence="5 9" id="KW-0808">Transferase</keyword>
<dbReference type="InterPro" id="IPR018523">
    <property type="entry name" value="Isocitrate_lyase_ph_CS"/>
</dbReference>
<dbReference type="InterPro" id="IPR001465">
    <property type="entry name" value="Malate_synthase_TIM"/>
</dbReference>
<dbReference type="FunFam" id="3.20.20.360:FF:000001">
    <property type="entry name" value="Malate synthase"/>
    <property type="match status" value="1"/>
</dbReference>
<dbReference type="AlphaFoldDB" id="A0AA39HYB9"/>
<comment type="catalytic activity">
    <reaction evidence="7 9">
        <text>glyoxylate + acetyl-CoA + H2O = (S)-malate + CoA + H(+)</text>
        <dbReference type="Rhea" id="RHEA:18181"/>
        <dbReference type="ChEBI" id="CHEBI:15377"/>
        <dbReference type="ChEBI" id="CHEBI:15378"/>
        <dbReference type="ChEBI" id="CHEBI:15589"/>
        <dbReference type="ChEBI" id="CHEBI:36655"/>
        <dbReference type="ChEBI" id="CHEBI:57287"/>
        <dbReference type="ChEBI" id="CHEBI:57288"/>
        <dbReference type="EC" id="2.3.3.9"/>
    </reaction>
</comment>
<dbReference type="Pfam" id="PF00463">
    <property type="entry name" value="ICL"/>
    <property type="match status" value="2"/>
</dbReference>
<dbReference type="InterPro" id="IPR044856">
    <property type="entry name" value="Malate_synth_C_sf"/>
</dbReference>
<dbReference type="InterPro" id="IPR019830">
    <property type="entry name" value="Malate_synthase_CS"/>
</dbReference>
<dbReference type="InterPro" id="IPR039556">
    <property type="entry name" value="ICL/PEPM"/>
</dbReference>
<evidence type="ECO:0000259" key="11">
    <source>
        <dbReference type="Pfam" id="PF01274"/>
    </source>
</evidence>
<dbReference type="InterPro" id="IPR011076">
    <property type="entry name" value="Malate_synth_sf"/>
</dbReference>
<organism evidence="14 15">
    <name type="scientific">Steinernema hermaphroditum</name>
    <dbReference type="NCBI Taxonomy" id="289476"/>
    <lineage>
        <taxon>Eukaryota</taxon>
        <taxon>Metazoa</taxon>
        <taxon>Ecdysozoa</taxon>
        <taxon>Nematoda</taxon>
        <taxon>Chromadorea</taxon>
        <taxon>Rhabditida</taxon>
        <taxon>Tylenchina</taxon>
        <taxon>Panagrolaimomorpha</taxon>
        <taxon>Strongyloidoidea</taxon>
        <taxon>Steinernematidae</taxon>
        <taxon>Steinernema</taxon>
    </lineage>
</organism>
<dbReference type="EMBL" id="JAUCMV010000003">
    <property type="protein sequence ID" value="KAK0413534.1"/>
    <property type="molecule type" value="Genomic_DNA"/>
</dbReference>
<dbReference type="InterPro" id="IPR006252">
    <property type="entry name" value="Malate_synthA"/>
</dbReference>
<reference evidence="14" key="1">
    <citation type="submission" date="2023-06" db="EMBL/GenBank/DDBJ databases">
        <title>Genomic analysis of the entomopathogenic nematode Steinernema hermaphroditum.</title>
        <authorList>
            <person name="Schwarz E.M."/>
            <person name="Heppert J.K."/>
            <person name="Baniya A."/>
            <person name="Schwartz H.T."/>
            <person name="Tan C.-H."/>
            <person name="Antoshechkin I."/>
            <person name="Sternberg P.W."/>
            <person name="Goodrich-Blair H."/>
            <person name="Dillman A.R."/>
        </authorList>
    </citation>
    <scope>NUCLEOTIDE SEQUENCE</scope>
    <source>
        <strain evidence="14">PS9179</strain>
        <tissue evidence="14">Whole animal</tissue>
    </source>
</reference>
<evidence type="ECO:0000256" key="10">
    <source>
        <dbReference type="SAM" id="MobiDB-lite"/>
    </source>
</evidence>
<evidence type="ECO:0000256" key="9">
    <source>
        <dbReference type="RuleBase" id="RU000555"/>
    </source>
</evidence>
<dbReference type="Pfam" id="PF20659">
    <property type="entry name" value="MS_C"/>
    <property type="match status" value="1"/>
</dbReference>
<keyword evidence="15" id="KW-1185">Reference proteome</keyword>
<evidence type="ECO:0000256" key="7">
    <source>
        <dbReference type="ARBA" id="ARBA00047918"/>
    </source>
</evidence>
<dbReference type="PROSITE" id="PS00161">
    <property type="entry name" value="ISOCITRATE_LYASE"/>
    <property type="match status" value="1"/>
</dbReference>
<dbReference type="Pfam" id="PF01274">
    <property type="entry name" value="MS_TIM-barrel"/>
    <property type="match status" value="1"/>
</dbReference>
<dbReference type="GO" id="GO:0004451">
    <property type="term" value="F:isocitrate lyase activity"/>
    <property type="evidence" value="ECO:0007669"/>
    <property type="project" value="InterPro"/>
</dbReference>
<dbReference type="NCBIfam" id="TIGR01344">
    <property type="entry name" value="malate_syn_A"/>
    <property type="match status" value="1"/>
</dbReference>
<sequence length="780" mass="87065">MQQVKAGLKAIYLSGWQVAGDANLAGEMYPDQSLYPANSVPQVVRRINNSLTPPRPGYIDYFAPIVADAEAGFGGVLNAFELMKGMIEAGASGVHFEDQLASVKKCGHMGGKKLVAARLAADVMGTPTVLLARTDADAADLLTSDVDDNDRPFITGERTVEGFFRTRAGIDQAIIARPGLCALCRPDLFAEAIHRQFPGKLLAYNCSPSFNWKKNLDDATIAKFQRELGAMGYKFQKKQKKRTFPPPPPSKKKKESLLYPPHTTRGQTPPPPDAQRFLRELHVRFEGRRQKLLQNRKSLQAKIDAGTYFPDFNPDSAAIREGVWHGASIPDDLKDRRVEITGPTDRKMVINALNSGARVFMADFEDSNSPTWRNQLEGQTNLFDAVRDQISYVHPITKKEYSLNKDHAVLKVRPRGWHLPEKHVLVDGQPMSGSLFDFGLFFFHNARALLDKGSGPYFYFPKLENGEEAQLWADVIKFAEDYVKVPHGSAKCTVLIEHVLASFQMNAIIHALKDNIVGLNCGRWDYIFSYIKTFRNHRKFLLPDRFQIGMTTPFLRAYALQTIKTCHARNIFAMGGMAAQIPIKHDLVANEKAFAMVRADKEREVADGHDGTWVAHPGLVPVAMDIFNRTLSGPNQIEKQLAGFSASSADLTAIPEGTRTDVGFRHNISVTLGYLDHWLRGVGCVPLYNLMEDAATAEISRAQLWQWLRHEAKLEDGTVIDVPLVKQTIASETERRLIRAGSVVSRLPEAAELLEKFVTEDEMSDFLTLDAYDRLVSEGK</sequence>
<comment type="similarity">
    <text evidence="2 9">Belongs to the malate synthase family.</text>
</comment>
<dbReference type="InterPro" id="IPR040442">
    <property type="entry name" value="Pyrv_kinase-like_dom_sf"/>
</dbReference>
<dbReference type="FunFam" id="1.20.1220.12:FF:000001">
    <property type="entry name" value="Malate synthase"/>
    <property type="match status" value="1"/>
</dbReference>
<dbReference type="Gene3D" id="3.20.20.60">
    <property type="entry name" value="Phosphoenolpyruvate-binding domains"/>
    <property type="match status" value="1"/>
</dbReference>
<feature type="domain" description="Malate synthase N-terminal" evidence="12">
    <location>
        <begin position="272"/>
        <end position="315"/>
    </location>
</feature>
<dbReference type="Pfam" id="PF20656">
    <property type="entry name" value="MS_N"/>
    <property type="match status" value="1"/>
</dbReference>
<dbReference type="FunFam" id="3.20.20.60:FF:000005">
    <property type="entry name" value="Isocitrate lyase"/>
    <property type="match status" value="1"/>
</dbReference>
<keyword evidence="6" id="KW-0456">Lyase</keyword>
<dbReference type="GO" id="GO:0005737">
    <property type="term" value="C:cytoplasm"/>
    <property type="evidence" value="ECO:0007669"/>
    <property type="project" value="TreeGrafter"/>
</dbReference>
<name>A0AA39HYB9_9BILA</name>
<dbReference type="CDD" id="cd00377">
    <property type="entry name" value="ICL_PEPM"/>
    <property type="match status" value="1"/>
</dbReference>
<dbReference type="GO" id="GO:0006099">
    <property type="term" value="P:tricarboxylic acid cycle"/>
    <property type="evidence" value="ECO:0007669"/>
    <property type="project" value="UniProtKB-KW"/>
</dbReference>
<evidence type="ECO:0000259" key="12">
    <source>
        <dbReference type="Pfam" id="PF20656"/>
    </source>
</evidence>
<evidence type="ECO:0000256" key="6">
    <source>
        <dbReference type="ARBA" id="ARBA00023239"/>
    </source>
</evidence>
<keyword evidence="4 9" id="KW-0816">Tricarboxylic acid cycle</keyword>
<feature type="domain" description="Malate synthase TIM barrel" evidence="11">
    <location>
        <begin position="410"/>
        <end position="651"/>
    </location>
</feature>
<dbReference type="EC" id="2.3.3.9" evidence="9"/>
<evidence type="ECO:0000256" key="4">
    <source>
        <dbReference type="ARBA" id="ARBA00022532"/>
    </source>
</evidence>
<proteinExistence type="inferred from homology"/>
<dbReference type="GO" id="GO:0004474">
    <property type="term" value="F:malate synthase activity"/>
    <property type="evidence" value="ECO:0007669"/>
    <property type="project" value="UniProtKB-EC"/>
</dbReference>
<protein>
    <recommendedName>
        <fullName evidence="9">Malate synthase</fullName>
        <ecNumber evidence="9">2.3.3.9</ecNumber>
    </recommendedName>
</protein>
<evidence type="ECO:0000256" key="2">
    <source>
        <dbReference type="ARBA" id="ARBA00006394"/>
    </source>
</evidence>
<feature type="active site" description="Proton donor" evidence="8">
    <location>
        <position position="693"/>
    </location>
</feature>
<comment type="pathway">
    <text evidence="1">Carbohydrate metabolism; glyoxylate cycle; (S)-malate from isocitrate: step 1/2.</text>
</comment>
<evidence type="ECO:0000259" key="13">
    <source>
        <dbReference type="Pfam" id="PF20659"/>
    </source>
</evidence>
<dbReference type="Gene3D" id="3.20.20.360">
    <property type="entry name" value="Malate synthase, domain 3"/>
    <property type="match status" value="1"/>
</dbReference>